<sequence length="142" mass="16450">MISSKKLLLFCIVVLSAAADERDECMKEHNITMKEMSDSIMGDISEKVLCFMKCAFERKGAIDINRRINMEKMDEIMDQWAHLSDKGKSFAVPCLQEYTIVRTCSDVKPLHLCLEDAREFQLNTKCHVNNPSHWRKMKGYGR</sequence>
<dbReference type="CDD" id="cd23992">
    <property type="entry name" value="PBP_GOBP"/>
    <property type="match status" value="1"/>
</dbReference>
<dbReference type="Proteomes" id="UP001431783">
    <property type="component" value="Unassembled WGS sequence"/>
</dbReference>
<dbReference type="GO" id="GO:0005549">
    <property type="term" value="F:odorant binding"/>
    <property type="evidence" value="ECO:0007669"/>
    <property type="project" value="InterPro"/>
</dbReference>
<name>A0AAW1U4M6_9CUCU</name>
<organism evidence="2 3">
    <name type="scientific">Henosepilachna vigintioctopunctata</name>
    <dbReference type="NCBI Taxonomy" id="420089"/>
    <lineage>
        <taxon>Eukaryota</taxon>
        <taxon>Metazoa</taxon>
        <taxon>Ecdysozoa</taxon>
        <taxon>Arthropoda</taxon>
        <taxon>Hexapoda</taxon>
        <taxon>Insecta</taxon>
        <taxon>Pterygota</taxon>
        <taxon>Neoptera</taxon>
        <taxon>Endopterygota</taxon>
        <taxon>Coleoptera</taxon>
        <taxon>Polyphaga</taxon>
        <taxon>Cucujiformia</taxon>
        <taxon>Coccinelloidea</taxon>
        <taxon>Coccinellidae</taxon>
        <taxon>Epilachninae</taxon>
        <taxon>Epilachnini</taxon>
        <taxon>Henosepilachna</taxon>
    </lineage>
</organism>
<dbReference type="Gene3D" id="1.10.238.20">
    <property type="entry name" value="Pheromone/general odorant binding protein domain"/>
    <property type="match status" value="1"/>
</dbReference>
<feature type="chain" id="PRO_5043587293" evidence="1">
    <location>
        <begin position="20"/>
        <end position="142"/>
    </location>
</feature>
<feature type="signal peptide" evidence="1">
    <location>
        <begin position="1"/>
        <end position="19"/>
    </location>
</feature>
<dbReference type="EMBL" id="JARQZJ010000035">
    <property type="protein sequence ID" value="KAK9875938.1"/>
    <property type="molecule type" value="Genomic_DNA"/>
</dbReference>
<accession>A0AAW1U4M6</accession>
<protein>
    <submittedName>
        <fullName evidence="2">Uncharacterized protein</fullName>
    </submittedName>
</protein>
<evidence type="ECO:0000313" key="3">
    <source>
        <dbReference type="Proteomes" id="UP001431783"/>
    </source>
</evidence>
<dbReference type="InterPro" id="IPR036728">
    <property type="entry name" value="PBP_GOBP_sf"/>
</dbReference>
<proteinExistence type="predicted"/>
<keyword evidence="3" id="KW-1185">Reference proteome</keyword>
<dbReference type="SUPFAM" id="SSF47565">
    <property type="entry name" value="Insect pheromone/odorant-binding proteins"/>
    <property type="match status" value="1"/>
</dbReference>
<comment type="caution">
    <text evidence="2">The sequence shown here is derived from an EMBL/GenBank/DDBJ whole genome shotgun (WGS) entry which is preliminary data.</text>
</comment>
<dbReference type="InterPro" id="IPR006170">
    <property type="entry name" value="PBP/GOBP"/>
</dbReference>
<dbReference type="Pfam" id="PF01395">
    <property type="entry name" value="PBP_GOBP"/>
    <property type="match status" value="1"/>
</dbReference>
<gene>
    <name evidence="2" type="ORF">WA026_011040</name>
</gene>
<reference evidence="2 3" key="1">
    <citation type="submission" date="2023-03" db="EMBL/GenBank/DDBJ databases">
        <title>Genome insight into feeding habits of ladybird beetles.</title>
        <authorList>
            <person name="Li H.-S."/>
            <person name="Huang Y.-H."/>
            <person name="Pang H."/>
        </authorList>
    </citation>
    <scope>NUCLEOTIDE SEQUENCE [LARGE SCALE GENOMIC DNA]</scope>
    <source>
        <strain evidence="2">SYSU_2023b</strain>
        <tissue evidence="2">Whole body</tissue>
    </source>
</reference>
<keyword evidence="1" id="KW-0732">Signal</keyword>
<evidence type="ECO:0000256" key="1">
    <source>
        <dbReference type="SAM" id="SignalP"/>
    </source>
</evidence>
<dbReference type="AlphaFoldDB" id="A0AAW1U4M6"/>
<evidence type="ECO:0000313" key="2">
    <source>
        <dbReference type="EMBL" id="KAK9875938.1"/>
    </source>
</evidence>